<organism evidence="2 4">
    <name type="scientific">Rotaria magnacalcarata</name>
    <dbReference type="NCBI Taxonomy" id="392030"/>
    <lineage>
        <taxon>Eukaryota</taxon>
        <taxon>Metazoa</taxon>
        <taxon>Spiralia</taxon>
        <taxon>Gnathifera</taxon>
        <taxon>Rotifera</taxon>
        <taxon>Eurotatoria</taxon>
        <taxon>Bdelloidea</taxon>
        <taxon>Philodinida</taxon>
        <taxon>Philodinidae</taxon>
        <taxon>Rotaria</taxon>
    </lineage>
</organism>
<protein>
    <submittedName>
        <fullName evidence="2">Uncharacterized protein</fullName>
    </submittedName>
</protein>
<dbReference type="EMBL" id="CAJOBI010345342">
    <property type="protein sequence ID" value="CAF5217360.1"/>
    <property type="molecule type" value="Genomic_DNA"/>
</dbReference>
<dbReference type="Proteomes" id="UP000681967">
    <property type="component" value="Unassembled WGS sequence"/>
</dbReference>
<evidence type="ECO:0000313" key="1">
    <source>
        <dbReference type="EMBL" id="CAF5127308.1"/>
    </source>
</evidence>
<proteinExistence type="predicted"/>
<evidence type="ECO:0000313" key="3">
    <source>
        <dbReference type="EMBL" id="CAF5217360.1"/>
    </source>
</evidence>
<dbReference type="Proteomes" id="UP000676336">
    <property type="component" value="Unassembled WGS sequence"/>
</dbReference>
<accession>A0A8S3IV22</accession>
<evidence type="ECO:0000313" key="4">
    <source>
        <dbReference type="Proteomes" id="UP000681720"/>
    </source>
</evidence>
<gene>
    <name evidence="1" type="ORF">BYL167_LOCUS67968</name>
    <name evidence="2" type="ORF">GIL414_LOCUS77763</name>
    <name evidence="3" type="ORF">SMN809_LOCUS80443</name>
</gene>
<dbReference type="AlphaFoldDB" id="A0A8S3IV22"/>
<evidence type="ECO:0000313" key="2">
    <source>
        <dbReference type="EMBL" id="CAF5204775.1"/>
    </source>
</evidence>
<reference evidence="2" key="1">
    <citation type="submission" date="2021-02" db="EMBL/GenBank/DDBJ databases">
        <authorList>
            <person name="Nowell W R."/>
        </authorList>
    </citation>
    <scope>NUCLEOTIDE SEQUENCE</scope>
</reference>
<dbReference type="Proteomes" id="UP000681720">
    <property type="component" value="Unassembled WGS sequence"/>
</dbReference>
<dbReference type="EMBL" id="CAJOBJ010348367">
    <property type="protein sequence ID" value="CAF5204775.1"/>
    <property type="molecule type" value="Genomic_DNA"/>
</dbReference>
<sequence length="120" mass="14186">MWLSFDFLTRYKIDNDNDAALWLECFYLLTDDGKKMDCVDDRLRVRLIIQLISEILTGRMSRNPQAYETLKACLTNNCHLRNDELTSILEYIFRYLNPDDDDAKVIKNCFNTIPIKVNIK</sequence>
<dbReference type="EMBL" id="CAJOBH010246758">
    <property type="protein sequence ID" value="CAF5127308.1"/>
    <property type="molecule type" value="Genomic_DNA"/>
</dbReference>
<comment type="caution">
    <text evidence="2">The sequence shown here is derived from an EMBL/GenBank/DDBJ whole genome shotgun (WGS) entry which is preliminary data.</text>
</comment>
<name>A0A8S3IV22_9BILA</name>